<evidence type="ECO:0000259" key="1">
    <source>
        <dbReference type="PROSITE" id="PS50878"/>
    </source>
</evidence>
<evidence type="ECO:0008006" key="5">
    <source>
        <dbReference type="Google" id="ProtNLM"/>
    </source>
</evidence>
<dbReference type="CDD" id="cd09276">
    <property type="entry name" value="Rnase_HI_RT_non_LTR"/>
    <property type="match status" value="1"/>
</dbReference>
<name>A0ABR3HML9_LOXSC</name>
<dbReference type="Proteomes" id="UP001549920">
    <property type="component" value="Unassembled WGS sequence"/>
</dbReference>
<evidence type="ECO:0000259" key="2">
    <source>
        <dbReference type="PROSITE" id="PS50879"/>
    </source>
</evidence>
<dbReference type="InterPro" id="IPR000477">
    <property type="entry name" value="RT_dom"/>
</dbReference>
<dbReference type="PROSITE" id="PS50878">
    <property type="entry name" value="RT_POL"/>
    <property type="match status" value="1"/>
</dbReference>
<organism evidence="3 4">
    <name type="scientific">Loxostege sticticalis</name>
    <name type="common">Beet webworm moth</name>
    <dbReference type="NCBI Taxonomy" id="481309"/>
    <lineage>
        <taxon>Eukaryota</taxon>
        <taxon>Metazoa</taxon>
        <taxon>Ecdysozoa</taxon>
        <taxon>Arthropoda</taxon>
        <taxon>Hexapoda</taxon>
        <taxon>Insecta</taxon>
        <taxon>Pterygota</taxon>
        <taxon>Neoptera</taxon>
        <taxon>Endopterygota</taxon>
        <taxon>Lepidoptera</taxon>
        <taxon>Glossata</taxon>
        <taxon>Ditrysia</taxon>
        <taxon>Pyraloidea</taxon>
        <taxon>Crambidae</taxon>
        <taxon>Pyraustinae</taxon>
        <taxon>Loxostege</taxon>
    </lineage>
</organism>
<dbReference type="EMBL" id="JBEUOH010000016">
    <property type="protein sequence ID" value="KAL0871643.1"/>
    <property type="molecule type" value="Genomic_DNA"/>
</dbReference>
<proteinExistence type="predicted"/>
<dbReference type="SUPFAM" id="SSF56672">
    <property type="entry name" value="DNA/RNA polymerases"/>
    <property type="match status" value="1"/>
</dbReference>
<keyword evidence="4" id="KW-1185">Reference proteome</keyword>
<reference evidence="3 4" key="1">
    <citation type="submission" date="2024-06" db="EMBL/GenBank/DDBJ databases">
        <title>A chromosome-level genome assembly of beet webworm, Loxostege sticticalis.</title>
        <authorList>
            <person name="Zhang Y."/>
        </authorList>
    </citation>
    <scope>NUCLEOTIDE SEQUENCE [LARGE SCALE GENOMIC DNA]</scope>
    <source>
        <strain evidence="3">AQ026</strain>
        <tissue evidence="3">Whole body</tissue>
    </source>
</reference>
<comment type="caution">
    <text evidence="3">The sequence shown here is derived from an EMBL/GenBank/DDBJ whole genome shotgun (WGS) entry which is preliminary data.</text>
</comment>
<dbReference type="InterPro" id="IPR012337">
    <property type="entry name" value="RNaseH-like_sf"/>
</dbReference>
<accession>A0ABR3HML9</accession>
<gene>
    <name evidence="3" type="ORF">ABMA27_004169</name>
</gene>
<dbReference type="Pfam" id="PF00078">
    <property type="entry name" value="RVT_1"/>
    <property type="match status" value="1"/>
</dbReference>
<dbReference type="InterPro" id="IPR002156">
    <property type="entry name" value="RNaseH_domain"/>
</dbReference>
<feature type="domain" description="RNase H type-1" evidence="2">
    <location>
        <begin position="329"/>
        <end position="464"/>
    </location>
</feature>
<evidence type="ECO:0000313" key="3">
    <source>
        <dbReference type="EMBL" id="KAL0871643.1"/>
    </source>
</evidence>
<sequence length="622" mass="70373">MERLVFNGLPQGSVLSPILFNIYTFDLESALTDHVSVLQYADDLLLYISGASVHNLSSSLTRALQILKIWLDKNGLTISVPKSSIVLFSRMRLPPTVRVHYDGSIIPVNTEAKFLGVTLDAKLTGLTHCYSTVAKCEKLLNILRCISGVWWGAHPTSLRLLYNAIVRSVLDYGSFFLEPCNALGLTKLDSIQSKALRIIAGAMKSSPINALQVECAEPPLRLRRQYLCDKYLFRALQFYNHPLYNKLNDLSYLVDNSPYWYRKSPPCLVISYRKFLSIQAPVHRSSFLPIFTTNFESLILTPTIHLNLDLDKEDRNANLKFLQILDENWHDWHHIYCDASKHSSSGHVGVGIFHHQYQIVQKVKLPPESSVFTGECFGILKALQYSILMKLNKTVIFSDSKSALQALVKFPFKNNISYPIIAECRKLLHQCHSNGSTIHLAWIPSHTNITGNEKADKLANEAVHCGDMHPYKNYCHDLTASLPKSHLRISWEENWEVTSQSKGKYYKYIQPSIPVKPWFSKMKLSKIATTTLIRMRLGHVCSPSFLAKIHIISDDMCACGSDVGDLNHIFFNCSLNDNSSFINSLLLAHVPFPTSIVCLLCSNDVNIYNIISDFIVLNHIKL</sequence>
<dbReference type="InterPro" id="IPR036397">
    <property type="entry name" value="RNaseH_sf"/>
</dbReference>
<dbReference type="InterPro" id="IPR043502">
    <property type="entry name" value="DNA/RNA_pol_sf"/>
</dbReference>
<dbReference type="Pfam" id="PF00075">
    <property type="entry name" value="RNase_H"/>
    <property type="match status" value="1"/>
</dbReference>
<feature type="domain" description="Reverse transcriptase" evidence="1">
    <location>
        <begin position="1"/>
        <end position="119"/>
    </location>
</feature>
<dbReference type="PANTHER" id="PTHR33332">
    <property type="entry name" value="REVERSE TRANSCRIPTASE DOMAIN-CONTAINING PROTEIN"/>
    <property type="match status" value="1"/>
</dbReference>
<dbReference type="Gene3D" id="3.30.420.10">
    <property type="entry name" value="Ribonuclease H-like superfamily/Ribonuclease H"/>
    <property type="match status" value="1"/>
</dbReference>
<dbReference type="SUPFAM" id="SSF53098">
    <property type="entry name" value="Ribonuclease H-like"/>
    <property type="match status" value="1"/>
</dbReference>
<protein>
    <recommendedName>
        <fullName evidence="5">RNA-directed DNA polymerase from mobile element jockey</fullName>
    </recommendedName>
</protein>
<dbReference type="PROSITE" id="PS50879">
    <property type="entry name" value="RNASE_H_1"/>
    <property type="match status" value="1"/>
</dbReference>
<evidence type="ECO:0000313" key="4">
    <source>
        <dbReference type="Proteomes" id="UP001549920"/>
    </source>
</evidence>